<dbReference type="PROSITE" id="PS50172">
    <property type="entry name" value="BRCT"/>
    <property type="match status" value="1"/>
</dbReference>
<dbReference type="InterPro" id="IPR025527">
    <property type="entry name" value="HUWE1/Rev1_UBM"/>
</dbReference>
<keyword evidence="12" id="KW-0234">DNA repair</keyword>
<evidence type="ECO:0000256" key="8">
    <source>
        <dbReference type="ARBA" id="ARBA00022723"/>
    </source>
</evidence>
<dbReference type="PROSITE" id="PS50173">
    <property type="entry name" value="UMUC"/>
    <property type="match status" value="1"/>
</dbReference>
<dbReference type="InterPro" id="IPR043502">
    <property type="entry name" value="DNA/RNA_pol_sf"/>
</dbReference>
<dbReference type="SUPFAM" id="SSF52113">
    <property type="entry name" value="BRCT domain"/>
    <property type="match status" value="1"/>
</dbReference>
<dbReference type="InterPro" id="IPR043128">
    <property type="entry name" value="Rev_trsase/Diguanyl_cyclase"/>
</dbReference>
<keyword evidence="18" id="KW-1185">Reference proteome</keyword>
<gene>
    <name evidence="17" type="ORF">N0F65_007903</name>
</gene>
<dbReference type="Pfam" id="PF11799">
    <property type="entry name" value="IMS_C"/>
    <property type="match status" value="1"/>
</dbReference>
<evidence type="ECO:0000256" key="1">
    <source>
        <dbReference type="ARBA" id="ARBA00001946"/>
    </source>
</evidence>
<keyword evidence="13" id="KW-0539">Nucleus</keyword>
<dbReference type="Gene3D" id="3.40.1170.60">
    <property type="match status" value="1"/>
</dbReference>
<accession>A0AAV2Z3W9</accession>
<dbReference type="Gene3D" id="3.30.1490.100">
    <property type="entry name" value="DNA polymerase, Y-family, little finger domain"/>
    <property type="match status" value="1"/>
</dbReference>
<comment type="subcellular location">
    <subcellularLocation>
        <location evidence="2">Nucleus</location>
    </subcellularLocation>
</comment>
<dbReference type="Pfam" id="PF00817">
    <property type="entry name" value="IMS"/>
    <property type="match status" value="1"/>
</dbReference>
<feature type="region of interest" description="Disordered" evidence="14">
    <location>
        <begin position="680"/>
        <end position="702"/>
    </location>
</feature>
<feature type="compositionally biased region" description="Acidic residues" evidence="14">
    <location>
        <begin position="208"/>
        <end position="223"/>
    </location>
</feature>
<evidence type="ECO:0000256" key="11">
    <source>
        <dbReference type="ARBA" id="ARBA00023125"/>
    </source>
</evidence>
<dbReference type="InterPro" id="IPR001357">
    <property type="entry name" value="BRCT_dom"/>
</dbReference>
<evidence type="ECO:0000256" key="3">
    <source>
        <dbReference type="ARBA" id="ARBA00010945"/>
    </source>
</evidence>
<dbReference type="SMART" id="SM00292">
    <property type="entry name" value="BRCT"/>
    <property type="match status" value="1"/>
</dbReference>
<evidence type="ECO:0000256" key="10">
    <source>
        <dbReference type="ARBA" id="ARBA00022842"/>
    </source>
</evidence>
<dbReference type="EMBL" id="DAKRPA010000067">
    <property type="protein sequence ID" value="DBA00259.1"/>
    <property type="molecule type" value="Genomic_DNA"/>
</dbReference>
<protein>
    <recommendedName>
        <fullName evidence="4">DNA repair protein REV1</fullName>
    </recommendedName>
</protein>
<dbReference type="Gene3D" id="3.40.50.10190">
    <property type="entry name" value="BRCT domain"/>
    <property type="match status" value="1"/>
</dbReference>
<evidence type="ECO:0000256" key="6">
    <source>
        <dbReference type="ARBA" id="ARBA00022679"/>
    </source>
</evidence>
<evidence type="ECO:0000256" key="14">
    <source>
        <dbReference type="SAM" id="MobiDB-lite"/>
    </source>
</evidence>
<feature type="region of interest" description="Disordered" evidence="14">
    <location>
        <begin position="46"/>
        <end position="69"/>
    </location>
</feature>
<dbReference type="Gene3D" id="3.30.70.270">
    <property type="match status" value="1"/>
</dbReference>
<dbReference type="AlphaFoldDB" id="A0AAV2Z3W9"/>
<feature type="domain" description="UmuC" evidence="16">
    <location>
        <begin position="322"/>
        <end position="501"/>
    </location>
</feature>
<feature type="region of interest" description="Disordered" evidence="14">
    <location>
        <begin position="734"/>
        <end position="763"/>
    </location>
</feature>
<reference evidence="17" key="1">
    <citation type="submission" date="2022-11" db="EMBL/GenBank/DDBJ databases">
        <authorList>
            <person name="Morgan W.R."/>
            <person name="Tartar A."/>
        </authorList>
    </citation>
    <scope>NUCLEOTIDE SEQUENCE</scope>
    <source>
        <strain evidence="17">ARSEF 373</strain>
    </source>
</reference>
<evidence type="ECO:0000313" key="18">
    <source>
        <dbReference type="Proteomes" id="UP001146120"/>
    </source>
</evidence>
<dbReference type="GO" id="GO:0003887">
    <property type="term" value="F:DNA-directed DNA polymerase activity"/>
    <property type="evidence" value="ECO:0007669"/>
    <property type="project" value="InterPro"/>
</dbReference>
<dbReference type="GO" id="GO:0017125">
    <property type="term" value="F:deoxycytidyl transferase activity"/>
    <property type="evidence" value="ECO:0007669"/>
    <property type="project" value="TreeGrafter"/>
</dbReference>
<dbReference type="GO" id="GO:0003684">
    <property type="term" value="F:damaged DNA binding"/>
    <property type="evidence" value="ECO:0007669"/>
    <property type="project" value="InterPro"/>
</dbReference>
<dbReference type="Gene3D" id="1.10.150.20">
    <property type="entry name" value="5' to 3' exonuclease, C-terminal subdomain"/>
    <property type="match status" value="1"/>
</dbReference>
<keyword evidence="8" id="KW-0479">Metal-binding</keyword>
<dbReference type="Pfam" id="PF21999">
    <property type="entry name" value="IMS_HHH_1"/>
    <property type="match status" value="1"/>
</dbReference>
<dbReference type="InterPro" id="IPR053848">
    <property type="entry name" value="IMS_HHH_1"/>
</dbReference>
<dbReference type="CDD" id="cd17719">
    <property type="entry name" value="BRCT_Rev1"/>
    <property type="match status" value="1"/>
</dbReference>
<evidence type="ECO:0000259" key="15">
    <source>
        <dbReference type="PROSITE" id="PS50172"/>
    </source>
</evidence>
<comment type="similarity">
    <text evidence="3">Belongs to the DNA polymerase type-Y family.</text>
</comment>
<dbReference type="Pfam" id="PF16589">
    <property type="entry name" value="BRCT_2"/>
    <property type="match status" value="1"/>
</dbReference>
<proteinExistence type="inferred from homology"/>
<organism evidence="17 18">
    <name type="scientific">Lagenidium giganteum</name>
    <dbReference type="NCBI Taxonomy" id="4803"/>
    <lineage>
        <taxon>Eukaryota</taxon>
        <taxon>Sar</taxon>
        <taxon>Stramenopiles</taxon>
        <taxon>Oomycota</taxon>
        <taxon>Peronosporomycetes</taxon>
        <taxon>Pythiales</taxon>
        <taxon>Pythiaceae</taxon>
    </lineage>
</organism>
<feature type="compositionally biased region" description="Basic and acidic residues" evidence="14">
    <location>
        <begin position="193"/>
        <end position="206"/>
    </location>
</feature>
<evidence type="ECO:0000256" key="9">
    <source>
        <dbReference type="ARBA" id="ARBA00022763"/>
    </source>
</evidence>
<comment type="cofactor">
    <cofactor evidence="1">
        <name>Mg(2+)</name>
        <dbReference type="ChEBI" id="CHEBI:18420"/>
    </cofactor>
</comment>
<reference evidence="17" key="2">
    <citation type="journal article" date="2023" name="Microbiol Resour">
        <title>Decontamination and Annotation of the Draft Genome Sequence of the Oomycete Lagenidium giganteum ARSEF 373.</title>
        <authorList>
            <person name="Morgan W.R."/>
            <person name="Tartar A."/>
        </authorList>
    </citation>
    <scope>NUCLEOTIDE SEQUENCE</scope>
    <source>
        <strain evidence="17">ARSEF 373</strain>
    </source>
</reference>
<dbReference type="PANTHER" id="PTHR45990">
    <property type="entry name" value="DNA REPAIR PROTEIN REV1"/>
    <property type="match status" value="1"/>
</dbReference>
<keyword evidence="10" id="KW-0460">Magnesium</keyword>
<dbReference type="InterPro" id="IPR036420">
    <property type="entry name" value="BRCT_dom_sf"/>
</dbReference>
<sequence>MDRRHARKSDVERKRKHVGEHHDGSFGVYMAHKIQKLRSQNDALVLSGMSAPSPSGGRGSDASSPTVNRNGTATAPAVFAGVYVYVDGYTVPSKEEIRELLLTHGGGFEHYETSKVTHIVATHLPHAKVLQYKKRRRPLPVVHPDWIVKSVEANQLLPVREYVYQGFLDPLQASLFSSTNPSTPVALTGGRAADGDHREQRVRPSENVEIDSDGFAESDESDTEGGIHEALLAEVHAENSCEETANAETAVAQLATPTSEQPKRTNSSRDGPAFVRHFFAKSRLHHIGTWKTTFQQHATAFRAKYKGPPIKRAKPTSNDRVILHVDMDCFFVAVAIRNLPEFQNVPVAVAHSENAGSSEISSCNYLARAKGVSAGMFMHRARVLCPELQVLPYKFEEIQQVSFQIYDIFFSHTPHVQAMSCDEAFLEFGAGTDGMAIAQQIRDSIFMQTKCTASVGISYNILLAKLATKQAKPNGMFKIGSPSDAEPFLLSLGVRDLPGVGRSKTAKLEEHGIQDILQLRGLTRHELCESLGQSAGDMVLNFARGIDTRQLSIEASMTRKSVSAVINFGIRFDTWEDAKTFLMALAEELSARLASLGVMTKNLTIQIKKRREGQPVEPTKYLGCGICDNFSSSWIFAEPTSDANVIGRTGIELLRRLHLPPPDIRGVGLQATKLVFDAGTASSKRSTDTTHESSGATTLRQSHDARMRLSQIDQEVLRELPEEIQREVVAEFDASDSISTRRKQTALPPRHHNPKGAKGKRPYRKASSARALFADASTNAVGSTDSDLIRFSQIDTEVLNALPLNIRKEIEGLANRPMAKLVRNSAVRNAPHSPIPVAAAKENLQTIEALFAEVISVVEATSSDAVLNKRTSHLQEQFDAIYSRILHEVENRMLDRALRMLRYTRRKCDEYAQVFATEVLQDGFNRVLAQINADLGERFRGRFSRTQVPPL</sequence>
<name>A0AAV2Z3W9_9STRA</name>
<dbReference type="FunFam" id="3.40.50.10190:FF:000011">
    <property type="entry name" value="DNA repair protein REV1"/>
    <property type="match status" value="1"/>
</dbReference>
<dbReference type="Proteomes" id="UP001146120">
    <property type="component" value="Unassembled WGS sequence"/>
</dbReference>
<dbReference type="Gene3D" id="6.10.250.1630">
    <property type="match status" value="1"/>
</dbReference>
<dbReference type="GO" id="GO:0042276">
    <property type="term" value="P:error-prone translesion synthesis"/>
    <property type="evidence" value="ECO:0007669"/>
    <property type="project" value="TreeGrafter"/>
</dbReference>
<dbReference type="InterPro" id="IPR001126">
    <property type="entry name" value="UmuC"/>
</dbReference>
<evidence type="ECO:0000256" key="4">
    <source>
        <dbReference type="ARBA" id="ARBA00020399"/>
    </source>
</evidence>
<dbReference type="Gene3D" id="6.10.250.1490">
    <property type="match status" value="1"/>
</dbReference>
<dbReference type="FunFam" id="3.30.1490.100:FF:000001">
    <property type="entry name" value="DNA repair protein REV1"/>
    <property type="match status" value="1"/>
</dbReference>
<dbReference type="GO" id="GO:0046872">
    <property type="term" value="F:metal ion binding"/>
    <property type="evidence" value="ECO:0007669"/>
    <property type="project" value="UniProtKB-KW"/>
</dbReference>
<dbReference type="GO" id="GO:0006281">
    <property type="term" value="P:DNA repair"/>
    <property type="evidence" value="ECO:0007669"/>
    <property type="project" value="UniProtKB-KW"/>
</dbReference>
<keyword evidence="6" id="KW-0808">Transferase</keyword>
<evidence type="ECO:0000256" key="13">
    <source>
        <dbReference type="ARBA" id="ARBA00023242"/>
    </source>
</evidence>
<dbReference type="GO" id="GO:0005634">
    <property type="term" value="C:nucleus"/>
    <property type="evidence" value="ECO:0007669"/>
    <property type="project" value="UniProtKB-SubCell"/>
</dbReference>
<dbReference type="SUPFAM" id="SSF100879">
    <property type="entry name" value="Lesion bypass DNA polymerase (Y-family), little finger domain"/>
    <property type="match status" value="1"/>
</dbReference>
<evidence type="ECO:0000313" key="17">
    <source>
        <dbReference type="EMBL" id="DBA00259.1"/>
    </source>
</evidence>
<evidence type="ECO:0000256" key="2">
    <source>
        <dbReference type="ARBA" id="ARBA00004123"/>
    </source>
</evidence>
<feature type="compositionally biased region" description="Basic residues" evidence="14">
    <location>
        <begin position="740"/>
        <end position="763"/>
    </location>
</feature>
<dbReference type="PANTHER" id="PTHR45990:SF1">
    <property type="entry name" value="DNA REPAIR PROTEIN REV1"/>
    <property type="match status" value="1"/>
</dbReference>
<dbReference type="Pfam" id="PF14377">
    <property type="entry name" value="UBM"/>
    <property type="match status" value="2"/>
</dbReference>
<dbReference type="GO" id="GO:0070987">
    <property type="term" value="P:error-free translesion synthesis"/>
    <property type="evidence" value="ECO:0007669"/>
    <property type="project" value="TreeGrafter"/>
</dbReference>
<keyword evidence="11" id="KW-0238">DNA-binding</keyword>
<keyword evidence="9" id="KW-0227">DNA damage</keyword>
<comment type="caution">
    <text evidence="17">The sequence shown here is derived from an EMBL/GenBank/DDBJ whole genome shotgun (WGS) entry which is preliminary data.</text>
</comment>
<evidence type="ECO:0000256" key="12">
    <source>
        <dbReference type="ARBA" id="ARBA00023204"/>
    </source>
</evidence>
<dbReference type="SUPFAM" id="SSF56672">
    <property type="entry name" value="DNA/RNA polymerases"/>
    <property type="match status" value="1"/>
</dbReference>
<feature type="domain" description="BRCT" evidence="15">
    <location>
        <begin position="74"/>
        <end position="164"/>
    </location>
</feature>
<feature type="region of interest" description="Disordered" evidence="14">
    <location>
        <begin position="178"/>
        <end position="224"/>
    </location>
</feature>
<dbReference type="InterPro" id="IPR017961">
    <property type="entry name" value="DNA_pol_Y-fam_little_finger"/>
</dbReference>
<evidence type="ECO:0000259" key="16">
    <source>
        <dbReference type="PROSITE" id="PS50173"/>
    </source>
</evidence>
<evidence type="ECO:0000256" key="7">
    <source>
        <dbReference type="ARBA" id="ARBA00022695"/>
    </source>
</evidence>
<keyword evidence="5" id="KW-0237">DNA synthesis</keyword>
<evidence type="ECO:0000256" key="5">
    <source>
        <dbReference type="ARBA" id="ARBA00022634"/>
    </source>
</evidence>
<keyword evidence="7" id="KW-0548">Nucleotidyltransferase</keyword>
<dbReference type="InterPro" id="IPR036775">
    <property type="entry name" value="DNA_pol_Y-fam_lit_finger_sf"/>
</dbReference>